<dbReference type="EMBL" id="MDDC01000019">
    <property type="protein sequence ID" value="OIQ57536.1"/>
    <property type="molecule type" value="Genomic_DNA"/>
</dbReference>
<gene>
    <name evidence="3" type="ORF">MOTE_22160</name>
</gene>
<feature type="domain" description="Copper amine oxidase-like N-terminal" evidence="2">
    <location>
        <begin position="620"/>
        <end position="728"/>
    </location>
</feature>
<dbReference type="InterPro" id="IPR036582">
    <property type="entry name" value="Mao_N_sf"/>
</dbReference>
<dbReference type="Proteomes" id="UP000182811">
    <property type="component" value="Unassembled WGS sequence"/>
</dbReference>
<proteinExistence type="predicted"/>
<feature type="signal peptide" evidence="1">
    <location>
        <begin position="1"/>
        <end position="31"/>
    </location>
</feature>
<sequence>MLKTRKKWISILLTLAMLVGLMVPLAAPASAATTYEAITNVKSFNPSSDTAADQEGATVQAKFDPYVPEPSDVLIEVHDSNNKVLEFTSTPTVTVIQDDTVSNGVYAATVTPIGSKTANGYYQTYKISVPTQAGPKPVSVQIKAKFYGKDAANGDVSLVFFKGSNQFSSGSVVIARAKSGNVTASAIDIPTFSDQGGSVTIRFEESLAEAIEQDSSSIKIKLPNGFTWDKATVSASSLTSDGPVFGTITFEDSDRTAVIPVTTKSSSSAIVQVTGTVKVDTTLAKTGNVDVTFSGKTSVSPSTLTVANYGEYKASVECNDVKDITAGKLDQELGKILIKEDMPGTLVANRTITFTLPEKAKWTENPYYSSGDSDAPNFTLKDNTMQSVGSDGRQVKAIVNTQSKGSEATTIVFKGGKITVAPDFVGPLEIEVGGTAGVSGTVKVAEVKPSVEVKPSGTPEVIIGRQGQVVADLDITETLKENMAATVTEGAYHYDGYVALITPSGVTFAEKPSFSVKEGDVVIGDVVLEANDSIAAVRIKATSTTPSTINVSNIKLNVDRSVAEGALQLKIGGNALIENQGYFPGNDYVVKATVAKVITPAPVETKATAVFKIGDYKYTISGVEKTLDAAPFIQDNRTYLPVRYVAEALGVQNIAWNDETKTATLIRNGIVVQVKEGSDIMTVNGASIKMDVPALNVAPGRLMLPFRWIAQYAFGANVQWDEATQTVTLSL</sequence>
<dbReference type="OrthoDB" id="2023214at2"/>
<accession>A0A1J5NGR2</accession>
<evidence type="ECO:0000313" key="3">
    <source>
        <dbReference type="EMBL" id="OIQ57536.1"/>
    </source>
</evidence>
<dbReference type="AlphaFoldDB" id="A0A1J5NGR2"/>
<name>A0A1J5NGR2_NEOTH</name>
<protein>
    <recommendedName>
        <fullName evidence="2">Copper amine oxidase-like N-terminal domain-containing protein</fullName>
    </recommendedName>
</protein>
<dbReference type="Pfam" id="PF07833">
    <property type="entry name" value="Cu_amine_oxidN1"/>
    <property type="match status" value="1"/>
</dbReference>
<comment type="caution">
    <text evidence="3">The sequence shown here is derived from an EMBL/GenBank/DDBJ whole genome shotgun (WGS) entry which is preliminary data.</text>
</comment>
<evidence type="ECO:0000259" key="2">
    <source>
        <dbReference type="Pfam" id="PF07833"/>
    </source>
</evidence>
<dbReference type="InterPro" id="IPR012854">
    <property type="entry name" value="Cu_amine_oxidase-like_N"/>
</dbReference>
<keyword evidence="1" id="KW-0732">Signal</keyword>
<evidence type="ECO:0000313" key="4">
    <source>
        <dbReference type="Proteomes" id="UP000182811"/>
    </source>
</evidence>
<reference evidence="3 4" key="1">
    <citation type="submission" date="2016-08" db="EMBL/GenBank/DDBJ databases">
        <title>Genome-based comparison of Moorella thermoacetic strains.</title>
        <authorList>
            <person name="Poehlein A."/>
            <person name="Bengelsdorf F.R."/>
            <person name="Esser C."/>
            <person name="Duerre P."/>
            <person name="Daniel R."/>
        </authorList>
    </citation>
    <scope>NUCLEOTIDE SEQUENCE [LARGE SCALE GENOMIC DNA]</scope>
    <source>
        <strain evidence="3 4">DSM 21394</strain>
    </source>
</reference>
<organism evidence="3 4">
    <name type="scientific">Neomoorella thermoacetica</name>
    <name type="common">Clostridium thermoaceticum</name>
    <dbReference type="NCBI Taxonomy" id="1525"/>
    <lineage>
        <taxon>Bacteria</taxon>
        <taxon>Bacillati</taxon>
        <taxon>Bacillota</taxon>
        <taxon>Clostridia</taxon>
        <taxon>Neomoorellales</taxon>
        <taxon>Neomoorellaceae</taxon>
        <taxon>Neomoorella</taxon>
    </lineage>
</organism>
<dbReference type="Gene3D" id="3.30.457.10">
    <property type="entry name" value="Copper amine oxidase-like, N-terminal domain"/>
    <property type="match status" value="2"/>
</dbReference>
<dbReference type="SUPFAM" id="SSF55383">
    <property type="entry name" value="Copper amine oxidase, domain N"/>
    <property type="match status" value="2"/>
</dbReference>
<feature type="chain" id="PRO_5013380704" description="Copper amine oxidase-like N-terminal domain-containing protein" evidence="1">
    <location>
        <begin position="32"/>
        <end position="731"/>
    </location>
</feature>
<evidence type="ECO:0000256" key="1">
    <source>
        <dbReference type="SAM" id="SignalP"/>
    </source>
</evidence>